<dbReference type="EMBL" id="MHTE01000005">
    <property type="protein sequence ID" value="OHA57464.1"/>
    <property type="molecule type" value="Genomic_DNA"/>
</dbReference>
<protein>
    <submittedName>
        <fullName evidence="2">Uncharacterized protein</fullName>
    </submittedName>
</protein>
<feature type="transmembrane region" description="Helical" evidence="1">
    <location>
        <begin position="98"/>
        <end position="117"/>
    </location>
</feature>
<feature type="transmembrane region" description="Helical" evidence="1">
    <location>
        <begin position="14"/>
        <end position="37"/>
    </location>
</feature>
<evidence type="ECO:0000313" key="2">
    <source>
        <dbReference type="EMBL" id="OHA57464.1"/>
    </source>
</evidence>
<accession>A0A1G2QA82</accession>
<keyword evidence="1" id="KW-0472">Membrane</keyword>
<keyword evidence="1" id="KW-0812">Transmembrane</keyword>
<dbReference type="Proteomes" id="UP000178226">
    <property type="component" value="Unassembled WGS sequence"/>
</dbReference>
<feature type="transmembrane region" description="Helical" evidence="1">
    <location>
        <begin position="129"/>
        <end position="149"/>
    </location>
</feature>
<keyword evidence="1" id="KW-1133">Transmembrane helix</keyword>
<dbReference type="AlphaFoldDB" id="A0A1G2QA82"/>
<evidence type="ECO:0000313" key="3">
    <source>
        <dbReference type="Proteomes" id="UP000178226"/>
    </source>
</evidence>
<organism evidence="2 3">
    <name type="scientific">Candidatus Veblenbacteria bacterium RIFOXYC2_FULL_42_11</name>
    <dbReference type="NCBI Taxonomy" id="1802428"/>
    <lineage>
        <taxon>Bacteria</taxon>
        <taxon>Candidatus Vebleniibacteriota</taxon>
    </lineage>
</organism>
<evidence type="ECO:0000256" key="1">
    <source>
        <dbReference type="SAM" id="Phobius"/>
    </source>
</evidence>
<feature type="transmembrane region" description="Helical" evidence="1">
    <location>
        <begin position="43"/>
        <end position="64"/>
    </location>
</feature>
<proteinExistence type="predicted"/>
<comment type="caution">
    <text evidence="2">The sequence shown here is derived from an EMBL/GenBank/DDBJ whole genome shotgun (WGS) entry which is preliminary data.</text>
</comment>
<gene>
    <name evidence="2" type="ORF">A2441_02805</name>
</gene>
<sequence length="152" mass="17429">MQTLTTYYRPVKMLLAWAFIATLVFNAIALLILTLSFNNDQESIFFIYSCVSMVIICLTLWITFKQERSLFWPYWAIMLSASVVVISFVVITNSLLNWFIDLCLALAVVIWLALNAANLSDKTDPPPKVIYVTYQLLSAASILIYYSYFLPK</sequence>
<feature type="transmembrane region" description="Helical" evidence="1">
    <location>
        <begin position="71"/>
        <end position="92"/>
    </location>
</feature>
<reference evidence="2 3" key="1">
    <citation type="journal article" date="2016" name="Nat. Commun.">
        <title>Thousands of microbial genomes shed light on interconnected biogeochemical processes in an aquifer system.</title>
        <authorList>
            <person name="Anantharaman K."/>
            <person name="Brown C.T."/>
            <person name="Hug L.A."/>
            <person name="Sharon I."/>
            <person name="Castelle C.J."/>
            <person name="Probst A.J."/>
            <person name="Thomas B.C."/>
            <person name="Singh A."/>
            <person name="Wilkins M.J."/>
            <person name="Karaoz U."/>
            <person name="Brodie E.L."/>
            <person name="Williams K.H."/>
            <person name="Hubbard S.S."/>
            <person name="Banfield J.F."/>
        </authorList>
    </citation>
    <scope>NUCLEOTIDE SEQUENCE [LARGE SCALE GENOMIC DNA]</scope>
</reference>
<name>A0A1G2QA82_9BACT</name>